<sequence length="600" mass="66266">MLLVLFVGLPACRAQALGIREQQYQELDRLREAAKRHPDYQHHLELAMHLHSLDQQYPDGGTRIAEAEQAYRDAVDATSSPAAAAAVLSNLAALLLSAGRLNECLSVIDDCLKISTGAHLQQTVFFAGALFNRGKALGQLGRPEAATAAFEAAIAASRRVSPGTFTKAYASLSKFSDAHIAEMDAAAQYLQLQEGGARLAGTGGGTAGKKRRRQNKEADLVAEWQWLKDTPPIDQSWLHFALFAAYQTKGDYSTAWRYLAKANDIHRSVQQYTRDQDTKLSRAILDAFPKPHVQDSPLKPEKLDPYPLYLQGQAGHDSQVPVFVVGMPRSGSTLVEQILASHTMAFGAGEDTALAPLLPELTGVLGGGGSRTKPEPRRVAAVGAKYVAIMQEKARQRHEMEANKSSDPVSPHQPYQRIVDKMLRNAFNLGHIAIMLPAAKVLHVKRHPMDVALSCYAQPFEGRGTPWAWSLDDIAHQIQLTHDMMKHWTNILPEGRIMDVPYEALVANQEATSREILKFVGLTWESGVLKFHETVRSVQTASLGQVRQKLYTSAVGKWRRYEEQLQPVYEQLQPLIEEYEAQLQALDVAASQHVGAKDEL</sequence>
<name>A0AAW1NMI8_9CHLO</name>
<dbReference type="PANTHER" id="PTHR12788">
    <property type="entry name" value="PROTEIN-TYROSINE SULFOTRANSFERASE 2"/>
    <property type="match status" value="1"/>
</dbReference>
<evidence type="ECO:0000256" key="4">
    <source>
        <dbReference type="ARBA" id="ARBA00048460"/>
    </source>
</evidence>
<comment type="caution">
    <text evidence="6">The sequence shown here is derived from an EMBL/GenBank/DDBJ whole genome shotgun (WGS) entry which is preliminary data.</text>
</comment>
<accession>A0AAW1NMI8</accession>
<evidence type="ECO:0000256" key="3">
    <source>
        <dbReference type="ARBA" id="ARBA00022679"/>
    </source>
</evidence>
<comment type="catalytic activity">
    <reaction evidence="4">
        <text>L-tyrosyl-[protein] + 3'-phosphoadenylyl sulfate = O-sulfo-L-tyrosine-[protein] + adenosine 3',5'-bisphosphate + H(+)</text>
        <dbReference type="Rhea" id="RHEA:16801"/>
        <dbReference type="Rhea" id="RHEA-COMP:10136"/>
        <dbReference type="Rhea" id="RHEA-COMP:11688"/>
        <dbReference type="ChEBI" id="CHEBI:15378"/>
        <dbReference type="ChEBI" id="CHEBI:46858"/>
        <dbReference type="ChEBI" id="CHEBI:58339"/>
        <dbReference type="ChEBI" id="CHEBI:58343"/>
        <dbReference type="ChEBI" id="CHEBI:65286"/>
        <dbReference type="EC" id="2.8.2.20"/>
    </reaction>
</comment>
<feature type="chain" id="PRO_5043990873" description="protein-tyrosine sulfotransferase" evidence="5">
    <location>
        <begin position="17"/>
        <end position="600"/>
    </location>
</feature>
<dbReference type="Gene3D" id="3.40.50.300">
    <property type="entry name" value="P-loop containing nucleotide triphosphate hydrolases"/>
    <property type="match status" value="1"/>
</dbReference>
<evidence type="ECO:0000313" key="7">
    <source>
        <dbReference type="Proteomes" id="UP001465755"/>
    </source>
</evidence>
<dbReference type="Proteomes" id="UP001465755">
    <property type="component" value="Unassembled WGS sequence"/>
</dbReference>
<protein>
    <recommendedName>
        <fullName evidence="2">protein-tyrosine sulfotransferase</fullName>
        <ecNumber evidence="2">2.8.2.20</ecNumber>
    </recommendedName>
</protein>
<dbReference type="GO" id="GO:0005794">
    <property type="term" value="C:Golgi apparatus"/>
    <property type="evidence" value="ECO:0007669"/>
    <property type="project" value="TreeGrafter"/>
</dbReference>
<organism evidence="6 7">
    <name type="scientific">Symbiochloris irregularis</name>
    <dbReference type="NCBI Taxonomy" id="706552"/>
    <lineage>
        <taxon>Eukaryota</taxon>
        <taxon>Viridiplantae</taxon>
        <taxon>Chlorophyta</taxon>
        <taxon>core chlorophytes</taxon>
        <taxon>Trebouxiophyceae</taxon>
        <taxon>Trebouxiales</taxon>
        <taxon>Trebouxiaceae</taxon>
        <taxon>Symbiochloris</taxon>
    </lineage>
</organism>
<dbReference type="SUPFAM" id="SSF48452">
    <property type="entry name" value="TPR-like"/>
    <property type="match status" value="2"/>
</dbReference>
<keyword evidence="5" id="KW-0732">Signal</keyword>
<evidence type="ECO:0000256" key="5">
    <source>
        <dbReference type="SAM" id="SignalP"/>
    </source>
</evidence>
<dbReference type="EC" id="2.8.2.20" evidence="2"/>
<evidence type="ECO:0000256" key="2">
    <source>
        <dbReference type="ARBA" id="ARBA00013262"/>
    </source>
</evidence>
<dbReference type="Pfam" id="PF13181">
    <property type="entry name" value="TPR_8"/>
    <property type="match status" value="1"/>
</dbReference>
<dbReference type="Gene3D" id="1.25.40.10">
    <property type="entry name" value="Tetratricopeptide repeat domain"/>
    <property type="match status" value="1"/>
</dbReference>
<evidence type="ECO:0000256" key="1">
    <source>
        <dbReference type="ARBA" id="ARBA00009988"/>
    </source>
</evidence>
<proteinExistence type="inferred from homology"/>
<keyword evidence="7" id="KW-1185">Reference proteome</keyword>
<dbReference type="InterPro" id="IPR027417">
    <property type="entry name" value="P-loop_NTPase"/>
</dbReference>
<reference evidence="6 7" key="1">
    <citation type="journal article" date="2024" name="Nat. Commun.">
        <title>Phylogenomics reveals the evolutionary origins of lichenization in chlorophyte algae.</title>
        <authorList>
            <person name="Puginier C."/>
            <person name="Libourel C."/>
            <person name="Otte J."/>
            <person name="Skaloud P."/>
            <person name="Haon M."/>
            <person name="Grisel S."/>
            <person name="Petersen M."/>
            <person name="Berrin J.G."/>
            <person name="Delaux P.M."/>
            <person name="Dal Grande F."/>
            <person name="Keller J."/>
        </authorList>
    </citation>
    <scope>NUCLEOTIDE SEQUENCE [LARGE SCALE GENOMIC DNA]</scope>
    <source>
        <strain evidence="6 7">SAG 2036</strain>
    </source>
</reference>
<comment type="similarity">
    <text evidence="1">Belongs to the protein sulfotransferase family.</text>
</comment>
<dbReference type="InterPro" id="IPR019734">
    <property type="entry name" value="TPR_rpt"/>
</dbReference>
<gene>
    <name evidence="6" type="ORF">WJX73_008830</name>
</gene>
<keyword evidence="3" id="KW-0808">Transferase</keyword>
<dbReference type="GO" id="GO:0008476">
    <property type="term" value="F:protein-tyrosine sulfotransferase activity"/>
    <property type="evidence" value="ECO:0007669"/>
    <property type="project" value="UniProtKB-EC"/>
</dbReference>
<dbReference type="Pfam" id="PF13469">
    <property type="entry name" value="Sulfotransfer_3"/>
    <property type="match status" value="1"/>
</dbReference>
<dbReference type="InterPro" id="IPR026634">
    <property type="entry name" value="TPST-like"/>
</dbReference>
<dbReference type="InterPro" id="IPR011990">
    <property type="entry name" value="TPR-like_helical_dom_sf"/>
</dbReference>
<dbReference type="SMART" id="SM00028">
    <property type="entry name" value="TPR"/>
    <property type="match status" value="2"/>
</dbReference>
<evidence type="ECO:0000313" key="6">
    <source>
        <dbReference type="EMBL" id="KAK9786997.1"/>
    </source>
</evidence>
<dbReference type="PANTHER" id="PTHR12788:SF10">
    <property type="entry name" value="PROTEIN-TYROSINE SULFOTRANSFERASE"/>
    <property type="match status" value="1"/>
</dbReference>
<feature type="signal peptide" evidence="5">
    <location>
        <begin position="1"/>
        <end position="16"/>
    </location>
</feature>
<dbReference type="SUPFAM" id="SSF52540">
    <property type="entry name" value="P-loop containing nucleoside triphosphate hydrolases"/>
    <property type="match status" value="1"/>
</dbReference>
<dbReference type="AlphaFoldDB" id="A0AAW1NMI8"/>
<dbReference type="EMBL" id="JALJOQ010000259">
    <property type="protein sequence ID" value="KAK9786997.1"/>
    <property type="molecule type" value="Genomic_DNA"/>
</dbReference>